<dbReference type="SUPFAM" id="SSF57850">
    <property type="entry name" value="RING/U-box"/>
    <property type="match status" value="1"/>
</dbReference>
<proteinExistence type="predicted"/>
<sequence>MQPKESGTTSCLICACDMVSEPSPQVLITPCCQHSFHRACLQAQASSAGSYFFKCCICNNIDAFQKEMLDHGICIPQQKAAGVATSSPQSKRCDDDDNDSDIEVVAVVLRPKLSPLEVIILDDSDDSDLEDLCGCPRCYNF</sequence>
<dbReference type="PROSITE" id="PS51257">
    <property type="entry name" value="PROKAR_LIPOPROTEIN"/>
    <property type="match status" value="1"/>
</dbReference>
<evidence type="ECO:0000313" key="6">
    <source>
        <dbReference type="EnsemblMetazoa" id="ISCW019032-PA"/>
    </source>
</evidence>
<dbReference type="InterPro" id="IPR001841">
    <property type="entry name" value="Znf_RING"/>
</dbReference>
<dbReference type="Gene3D" id="3.30.40.10">
    <property type="entry name" value="Zinc/RING finger domain, C3HC4 (zinc finger)"/>
    <property type="match status" value="1"/>
</dbReference>
<dbReference type="PANTHER" id="PTHR12420">
    <property type="entry name" value="PHD FINGER PROTEIN"/>
    <property type="match status" value="1"/>
</dbReference>
<dbReference type="EnsemblMetazoa" id="ISCW019032-RA">
    <property type="protein sequence ID" value="ISCW019032-PA"/>
    <property type="gene ID" value="ISCW019032"/>
</dbReference>
<reference evidence="6" key="2">
    <citation type="submission" date="2020-05" db="UniProtKB">
        <authorList>
            <consortium name="EnsemblMetazoa"/>
        </authorList>
    </citation>
    <scope>IDENTIFICATION</scope>
    <source>
        <strain evidence="6">wikel</strain>
    </source>
</reference>
<dbReference type="EMBL" id="ABJB010815969">
    <property type="status" value="NOT_ANNOTATED_CDS"/>
    <property type="molecule type" value="Genomic_DNA"/>
</dbReference>
<reference evidence="5 7" key="1">
    <citation type="submission" date="2008-03" db="EMBL/GenBank/DDBJ databases">
        <title>Annotation of Ixodes scapularis.</title>
        <authorList>
            <consortium name="Ixodes scapularis Genome Project Consortium"/>
            <person name="Caler E."/>
            <person name="Hannick L.I."/>
            <person name="Bidwell S."/>
            <person name="Joardar V."/>
            <person name="Thiagarajan M."/>
            <person name="Amedeo P."/>
            <person name="Galinsky K.J."/>
            <person name="Schobel S."/>
            <person name="Inman J."/>
            <person name="Hostetler J."/>
            <person name="Miller J."/>
            <person name="Hammond M."/>
            <person name="Megy K."/>
            <person name="Lawson D."/>
            <person name="Kodira C."/>
            <person name="Sutton G."/>
            <person name="Meyer J."/>
            <person name="Hill C.A."/>
            <person name="Birren B."/>
            <person name="Nene V."/>
            <person name="Collins F."/>
            <person name="Alarcon-Chaidez F."/>
            <person name="Wikel S."/>
            <person name="Strausberg R."/>
        </authorList>
    </citation>
    <scope>NUCLEOTIDE SEQUENCE [LARGE SCALE GENOMIC DNA]</scope>
    <source>
        <strain evidence="7">Wikel</strain>
        <strain evidence="5">Wikel colony</strain>
    </source>
</reference>
<gene>
    <name evidence="5" type="ORF">IscW_ISCW019032</name>
</gene>
<dbReference type="InParanoid" id="B7PQM7"/>
<dbReference type="VEuPathDB" id="VectorBase:ISCW019032"/>
<dbReference type="EMBL" id="ABJB010430615">
    <property type="status" value="NOT_ANNOTATED_CDS"/>
    <property type="molecule type" value="Genomic_DNA"/>
</dbReference>
<dbReference type="InterPro" id="IPR013083">
    <property type="entry name" value="Znf_RING/FYVE/PHD"/>
</dbReference>
<dbReference type="STRING" id="6945.B7PQM7"/>
<protein>
    <submittedName>
        <fullName evidence="5 6">PHD finger protein, putative</fullName>
    </submittedName>
</protein>
<dbReference type="Proteomes" id="UP000001555">
    <property type="component" value="Unassembled WGS sequence"/>
</dbReference>
<dbReference type="InterPro" id="IPR051188">
    <property type="entry name" value="PHD-type_Zinc_Finger"/>
</dbReference>
<evidence type="ECO:0000313" key="5">
    <source>
        <dbReference type="EMBL" id="EEC08899.1"/>
    </source>
</evidence>
<keyword evidence="1 3" id="KW-0863">Zinc-finger</keyword>
<dbReference type="EMBL" id="ABJB010134860">
    <property type="status" value="NOT_ANNOTATED_CDS"/>
    <property type="molecule type" value="Genomic_DNA"/>
</dbReference>
<name>B7PQM7_IXOSC</name>
<evidence type="ECO:0000313" key="7">
    <source>
        <dbReference type="Proteomes" id="UP000001555"/>
    </source>
</evidence>
<dbReference type="VEuPathDB" id="VectorBase:ISCP_013131"/>
<organism>
    <name type="scientific">Ixodes scapularis</name>
    <name type="common">Black-legged tick</name>
    <name type="synonym">Deer tick</name>
    <dbReference type="NCBI Taxonomy" id="6945"/>
    <lineage>
        <taxon>Eukaryota</taxon>
        <taxon>Metazoa</taxon>
        <taxon>Ecdysozoa</taxon>
        <taxon>Arthropoda</taxon>
        <taxon>Chelicerata</taxon>
        <taxon>Arachnida</taxon>
        <taxon>Acari</taxon>
        <taxon>Parasitiformes</taxon>
        <taxon>Ixodida</taxon>
        <taxon>Ixodoidea</taxon>
        <taxon>Ixodidae</taxon>
        <taxon>Ixodinae</taxon>
        <taxon>Ixodes</taxon>
    </lineage>
</organism>
<evidence type="ECO:0000259" key="4">
    <source>
        <dbReference type="PROSITE" id="PS50089"/>
    </source>
</evidence>
<evidence type="ECO:0000256" key="1">
    <source>
        <dbReference type="ARBA" id="ARBA00022771"/>
    </source>
</evidence>
<dbReference type="OrthoDB" id="512616at2759"/>
<feature type="domain" description="RING-type" evidence="4">
    <location>
        <begin position="11"/>
        <end position="59"/>
    </location>
</feature>
<dbReference type="PaxDb" id="6945-B7PQM7"/>
<dbReference type="PROSITE" id="PS50089">
    <property type="entry name" value="ZF_RING_2"/>
    <property type="match status" value="1"/>
</dbReference>
<dbReference type="VEuPathDB" id="VectorBase:ISCI019032"/>
<keyword evidence="2" id="KW-0862">Zinc</keyword>
<keyword evidence="7" id="KW-1185">Reference proteome</keyword>
<accession>B7PQM7</accession>
<dbReference type="HOGENOM" id="CLU_1827434_0_0_1"/>
<keyword evidence="1 3" id="KW-0479">Metal-binding</keyword>
<dbReference type="GO" id="GO:0008270">
    <property type="term" value="F:zinc ion binding"/>
    <property type="evidence" value="ECO:0007669"/>
    <property type="project" value="UniProtKB-KW"/>
</dbReference>
<evidence type="ECO:0000256" key="3">
    <source>
        <dbReference type="PROSITE-ProRule" id="PRU00175"/>
    </source>
</evidence>
<dbReference type="EMBL" id="DS766405">
    <property type="protein sequence ID" value="EEC08899.1"/>
    <property type="molecule type" value="Genomic_DNA"/>
</dbReference>
<dbReference type="PANTHER" id="PTHR12420:SF46">
    <property type="entry name" value="FINGER PROTEIN, PUTATIVE-RELATED"/>
    <property type="match status" value="1"/>
</dbReference>
<dbReference type="AlphaFoldDB" id="B7PQM7"/>
<evidence type="ECO:0000256" key="2">
    <source>
        <dbReference type="ARBA" id="ARBA00022833"/>
    </source>
</evidence>